<evidence type="ECO:0000313" key="2">
    <source>
        <dbReference type="Proteomes" id="UP000827872"/>
    </source>
</evidence>
<organism evidence="1 2">
    <name type="scientific">Sphaerodactylus townsendi</name>
    <dbReference type="NCBI Taxonomy" id="933632"/>
    <lineage>
        <taxon>Eukaryota</taxon>
        <taxon>Metazoa</taxon>
        <taxon>Chordata</taxon>
        <taxon>Craniata</taxon>
        <taxon>Vertebrata</taxon>
        <taxon>Euteleostomi</taxon>
        <taxon>Lepidosauria</taxon>
        <taxon>Squamata</taxon>
        <taxon>Bifurcata</taxon>
        <taxon>Gekkota</taxon>
        <taxon>Sphaerodactylidae</taxon>
        <taxon>Sphaerodactylus</taxon>
    </lineage>
</organism>
<gene>
    <name evidence="1" type="ORF">K3G42_028300</name>
</gene>
<keyword evidence="2" id="KW-1185">Reference proteome</keyword>
<comment type="caution">
    <text evidence="1">The sequence shown here is derived from an EMBL/GenBank/DDBJ whole genome shotgun (WGS) entry which is preliminary data.</text>
</comment>
<dbReference type="Proteomes" id="UP000827872">
    <property type="component" value="Linkage Group LG03"/>
</dbReference>
<accession>A0ACB8EJX6</accession>
<protein>
    <submittedName>
        <fullName evidence="1">Uncharacterized protein</fullName>
    </submittedName>
</protein>
<dbReference type="EMBL" id="CM037616">
    <property type="protein sequence ID" value="KAH7992939.1"/>
    <property type="molecule type" value="Genomic_DNA"/>
</dbReference>
<evidence type="ECO:0000313" key="1">
    <source>
        <dbReference type="EMBL" id="KAH7992939.1"/>
    </source>
</evidence>
<name>A0ACB8EJX6_9SAUR</name>
<proteinExistence type="predicted"/>
<sequence>MEAAVEWYFALPLLFTVLAVILASVFVKLRSSAEDKGVAERAAAAKQEGEGQPRAAETQAKAAADREEGTGGGREDGEGPPRTETGEEAKGKGERVPEEDIGTEGEEDEKKEEPREGEEDAAPRTARAEAQSHPPEMKAVAAAAAAASAFVGAAVEGEEEPEDDEDDEGEEDDEESKAIAGQTSSRQDVPSYSRQSFLASLVNLHYVEDKQGRRILTSLHILPSVSVINNRLLRWLLAVPSDLFLQVETESILPSTALNDQLKRSTCCFPIELGSKDGFLCSQQGFPSPPPFRKQSMRLAEKRPT</sequence>
<reference evidence="1" key="1">
    <citation type="submission" date="2021-08" db="EMBL/GenBank/DDBJ databases">
        <title>The first chromosome-level gecko genome reveals the dynamic sex chromosomes of Neotropical dwarf geckos (Sphaerodactylidae: Sphaerodactylus).</title>
        <authorList>
            <person name="Pinto B.J."/>
            <person name="Keating S.E."/>
            <person name="Gamble T."/>
        </authorList>
    </citation>
    <scope>NUCLEOTIDE SEQUENCE</scope>
    <source>
        <strain evidence="1">TG3544</strain>
    </source>
</reference>